<dbReference type="InterPro" id="IPR019324">
    <property type="entry name" value="MPP6"/>
</dbReference>
<dbReference type="STRING" id="53326.A0A016VP34"/>
<protein>
    <recommendedName>
        <fullName evidence="4">M-phase phosphoprotein 6</fullName>
    </recommendedName>
</protein>
<keyword evidence="3" id="KW-1185">Reference proteome</keyword>
<evidence type="ECO:0000256" key="1">
    <source>
        <dbReference type="SAM" id="MobiDB-lite"/>
    </source>
</evidence>
<dbReference type="PANTHER" id="PTHR13582:SF0">
    <property type="entry name" value="M-PHASE PHOSPHOPROTEIN 6"/>
    <property type="match status" value="1"/>
</dbReference>
<feature type="region of interest" description="Disordered" evidence="1">
    <location>
        <begin position="112"/>
        <end position="203"/>
    </location>
</feature>
<dbReference type="GO" id="GO:0000460">
    <property type="term" value="P:maturation of 5.8S rRNA"/>
    <property type="evidence" value="ECO:0007669"/>
    <property type="project" value="TreeGrafter"/>
</dbReference>
<dbReference type="Proteomes" id="UP000024635">
    <property type="component" value="Unassembled WGS sequence"/>
</dbReference>
<feature type="compositionally biased region" description="Polar residues" evidence="1">
    <location>
        <begin position="159"/>
        <end position="173"/>
    </location>
</feature>
<dbReference type="EMBL" id="JARK01001343">
    <property type="protein sequence ID" value="EYC28513.1"/>
    <property type="molecule type" value="Genomic_DNA"/>
</dbReference>
<feature type="region of interest" description="Disordered" evidence="1">
    <location>
        <begin position="38"/>
        <end position="68"/>
    </location>
</feature>
<name>A0A016VP34_9BILA</name>
<comment type="caution">
    <text evidence="2">The sequence shown here is derived from an EMBL/GenBank/DDBJ whole genome shotgun (WGS) entry which is preliminary data.</text>
</comment>
<evidence type="ECO:0000313" key="2">
    <source>
        <dbReference type="EMBL" id="EYC28513.1"/>
    </source>
</evidence>
<sequence length="203" mass="22705">MSVEVSDPIIPGLKMSPAGKRLSSTVLEMKFMQRTKRKLEAKEKKLRESEAKNQYQLGENDGGVTSEPSKSCVYQFSTDLTFLEGLKFGRMSFKGCNPEVEKLMVYYERKRMGQESDSDSDDGKDVGDVEMATTLRGATTAVARKFQGTKTKSLERPTRSSAGLNETSSNERLNFSDIRKRGVSDDSWKDNSVSTPKRSRKSS</sequence>
<feature type="compositionally biased region" description="Basic and acidic residues" evidence="1">
    <location>
        <begin position="177"/>
        <end position="189"/>
    </location>
</feature>
<reference evidence="3" key="1">
    <citation type="journal article" date="2015" name="Nat. Genet.">
        <title>The genome and transcriptome of the zoonotic hookworm Ancylostoma ceylanicum identify infection-specific gene families.</title>
        <authorList>
            <person name="Schwarz E.M."/>
            <person name="Hu Y."/>
            <person name="Antoshechkin I."/>
            <person name="Miller M.M."/>
            <person name="Sternberg P.W."/>
            <person name="Aroian R.V."/>
        </authorList>
    </citation>
    <scope>NUCLEOTIDE SEQUENCE</scope>
    <source>
        <strain evidence="3">HY135</strain>
    </source>
</reference>
<evidence type="ECO:0000313" key="3">
    <source>
        <dbReference type="Proteomes" id="UP000024635"/>
    </source>
</evidence>
<dbReference type="OrthoDB" id="20403at2759"/>
<dbReference type="Pfam" id="PF10175">
    <property type="entry name" value="MPP6"/>
    <property type="match status" value="1"/>
</dbReference>
<dbReference type="AlphaFoldDB" id="A0A016VP34"/>
<accession>A0A016VP34</accession>
<proteinExistence type="predicted"/>
<feature type="compositionally biased region" description="Basic and acidic residues" evidence="1">
    <location>
        <begin position="38"/>
        <end position="51"/>
    </location>
</feature>
<dbReference type="PANTHER" id="PTHR13582">
    <property type="entry name" value="M-PHASE PHOSPHOPROTEIN 6"/>
    <property type="match status" value="1"/>
</dbReference>
<organism evidence="2 3">
    <name type="scientific">Ancylostoma ceylanicum</name>
    <dbReference type="NCBI Taxonomy" id="53326"/>
    <lineage>
        <taxon>Eukaryota</taxon>
        <taxon>Metazoa</taxon>
        <taxon>Ecdysozoa</taxon>
        <taxon>Nematoda</taxon>
        <taxon>Chromadorea</taxon>
        <taxon>Rhabditida</taxon>
        <taxon>Rhabditina</taxon>
        <taxon>Rhabditomorpha</taxon>
        <taxon>Strongyloidea</taxon>
        <taxon>Ancylostomatidae</taxon>
        <taxon>Ancylostomatinae</taxon>
        <taxon>Ancylostoma</taxon>
    </lineage>
</organism>
<evidence type="ECO:0008006" key="4">
    <source>
        <dbReference type="Google" id="ProtNLM"/>
    </source>
</evidence>
<gene>
    <name evidence="2" type="primary">Acey_s0007.g3264</name>
    <name evidence="2" type="synonym">Acey-F29A7.6</name>
    <name evidence="2" type="ORF">Y032_0007g3264</name>
</gene>